<name>A0A1L9N5V5_ASPTC</name>
<evidence type="ECO:0000313" key="3">
    <source>
        <dbReference type="Proteomes" id="UP000184304"/>
    </source>
</evidence>
<gene>
    <name evidence="2" type="ORF">ASPTUDRAFT_40716</name>
</gene>
<dbReference type="VEuPathDB" id="FungiDB:ASPTUDRAFT_40716"/>
<reference evidence="3" key="1">
    <citation type="journal article" date="2017" name="Genome Biol.">
        <title>Comparative genomics reveals high biological diversity and specific adaptations in the industrially and medically important fungal genus Aspergillus.</title>
        <authorList>
            <person name="de Vries R.P."/>
            <person name="Riley R."/>
            <person name="Wiebenga A."/>
            <person name="Aguilar-Osorio G."/>
            <person name="Amillis S."/>
            <person name="Uchima C.A."/>
            <person name="Anderluh G."/>
            <person name="Asadollahi M."/>
            <person name="Askin M."/>
            <person name="Barry K."/>
            <person name="Battaglia E."/>
            <person name="Bayram O."/>
            <person name="Benocci T."/>
            <person name="Braus-Stromeyer S.A."/>
            <person name="Caldana C."/>
            <person name="Canovas D."/>
            <person name="Cerqueira G.C."/>
            <person name="Chen F."/>
            <person name="Chen W."/>
            <person name="Choi C."/>
            <person name="Clum A."/>
            <person name="Dos Santos R.A."/>
            <person name="Damasio A.R."/>
            <person name="Diallinas G."/>
            <person name="Emri T."/>
            <person name="Fekete E."/>
            <person name="Flipphi M."/>
            <person name="Freyberg S."/>
            <person name="Gallo A."/>
            <person name="Gournas C."/>
            <person name="Habgood R."/>
            <person name="Hainaut M."/>
            <person name="Harispe M.L."/>
            <person name="Henrissat B."/>
            <person name="Hilden K.S."/>
            <person name="Hope R."/>
            <person name="Hossain A."/>
            <person name="Karabika E."/>
            <person name="Karaffa L."/>
            <person name="Karanyi Z."/>
            <person name="Krasevec N."/>
            <person name="Kuo A."/>
            <person name="Kusch H."/>
            <person name="LaButti K."/>
            <person name="Lagendijk E.L."/>
            <person name="Lapidus A."/>
            <person name="Levasseur A."/>
            <person name="Lindquist E."/>
            <person name="Lipzen A."/>
            <person name="Logrieco A.F."/>
            <person name="MacCabe A."/>
            <person name="Maekelae M.R."/>
            <person name="Malavazi I."/>
            <person name="Melin P."/>
            <person name="Meyer V."/>
            <person name="Mielnichuk N."/>
            <person name="Miskei M."/>
            <person name="Molnar A.P."/>
            <person name="Mule G."/>
            <person name="Ngan C.Y."/>
            <person name="Orejas M."/>
            <person name="Orosz E."/>
            <person name="Ouedraogo J.P."/>
            <person name="Overkamp K.M."/>
            <person name="Park H.-S."/>
            <person name="Perrone G."/>
            <person name="Piumi F."/>
            <person name="Punt P.J."/>
            <person name="Ram A.F."/>
            <person name="Ramon A."/>
            <person name="Rauscher S."/>
            <person name="Record E."/>
            <person name="Riano-Pachon D.M."/>
            <person name="Robert V."/>
            <person name="Roehrig J."/>
            <person name="Ruller R."/>
            <person name="Salamov A."/>
            <person name="Salih N.S."/>
            <person name="Samson R.A."/>
            <person name="Sandor E."/>
            <person name="Sanguinetti M."/>
            <person name="Schuetze T."/>
            <person name="Sepcic K."/>
            <person name="Shelest E."/>
            <person name="Sherlock G."/>
            <person name="Sophianopoulou V."/>
            <person name="Squina F.M."/>
            <person name="Sun H."/>
            <person name="Susca A."/>
            <person name="Todd R.B."/>
            <person name="Tsang A."/>
            <person name="Unkles S.E."/>
            <person name="van de Wiele N."/>
            <person name="van Rossen-Uffink D."/>
            <person name="Oliveira J.V."/>
            <person name="Vesth T.C."/>
            <person name="Visser J."/>
            <person name="Yu J.-H."/>
            <person name="Zhou M."/>
            <person name="Andersen M.R."/>
            <person name="Archer D.B."/>
            <person name="Baker S.E."/>
            <person name="Benoit I."/>
            <person name="Brakhage A.A."/>
            <person name="Braus G.H."/>
            <person name="Fischer R."/>
            <person name="Frisvad J.C."/>
            <person name="Goldman G.H."/>
            <person name="Houbraken J."/>
            <person name="Oakley B."/>
            <person name="Pocsi I."/>
            <person name="Scazzocchio C."/>
            <person name="Seiboth B."/>
            <person name="vanKuyk P.A."/>
            <person name="Wortman J."/>
            <person name="Dyer P.S."/>
            <person name="Grigoriev I.V."/>
        </authorList>
    </citation>
    <scope>NUCLEOTIDE SEQUENCE [LARGE SCALE GENOMIC DNA]</scope>
    <source>
        <strain evidence="3">CBS 134.48</strain>
    </source>
</reference>
<feature type="region of interest" description="Disordered" evidence="1">
    <location>
        <begin position="1"/>
        <end position="26"/>
    </location>
</feature>
<accession>A0A1L9N5V5</accession>
<sequence length="64" mass="6447">MGAESDVGSAADFSAVSNASSGADRDAVYTTTITVESCSNDGTCTEYSTTITMAQTSNVAQPTV</sequence>
<keyword evidence="3" id="KW-1185">Reference proteome</keyword>
<dbReference type="EMBL" id="KV878198">
    <property type="protein sequence ID" value="OJI84700.1"/>
    <property type="molecule type" value="Genomic_DNA"/>
</dbReference>
<proteinExistence type="predicted"/>
<organism evidence="2 3">
    <name type="scientific">Aspergillus tubingensis (strain CBS 134.48)</name>
    <dbReference type="NCBI Taxonomy" id="767770"/>
    <lineage>
        <taxon>Eukaryota</taxon>
        <taxon>Fungi</taxon>
        <taxon>Dikarya</taxon>
        <taxon>Ascomycota</taxon>
        <taxon>Pezizomycotina</taxon>
        <taxon>Eurotiomycetes</taxon>
        <taxon>Eurotiomycetidae</taxon>
        <taxon>Eurotiales</taxon>
        <taxon>Aspergillaceae</taxon>
        <taxon>Aspergillus</taxon>
        <taxon>Aspergillus subgen. Circumdati</taxon>
    </lineage>
</organism>
<dbReference type="Proteomes" id="UP000184304">
    <property type="component" value="Unassembled WGS sequence"/>
</dbReference>
<feature type="non-terminal residue" evidence="2">
    <location>
        <position position="64"/>
    </location>
</feature>
<evidence type="ECO:0000256" key="1">
    <source>
        <dbReference type="SAM" id="MobiDB-lite"/>
    </source>
</evidence>
<dbReference type="AlphaFoldDB" id="A0A1L9N5V5"/>
<evidence type="ECO:0000313" key="2">
    <source>
        <dbReference type="EMBL" id="OJI84700.1"/>
    </source>
</evidence>
<dbReference type="OrthoDB" id="3565477at2759"/>
<protein>
    <submittedName>
        <fullName evidence="2">Uncharacterized protein</fullName>
    </submittedName>
</protein>
<dbReference type="STRING" id="767770.A0A1L9N5V5"/>